<organism evidence="1 2">
    <name type="scientific">Vulcaniibacterium tengchongense</name>
    <dbReference type="NCBI Taxonomy" id="1273429"/>
    <lineage>
        <taxon>Bacteria</taxon>
        <taxon>Pseudomonadati</taxon>
        <taxon>Pseudomonadota</taxon>
        <taxon>Gammaproteobacteria</taxon>
        <taxon>Lysobacterales</taxon>
        <taxon>Lysobacteraceae</taxon>
        <taxon>Vulcaniibacterium</taxon>
    </lineage>
</organism>
<evidence type="ECO:0000313" key="2">
    <source>
        <dbReference type="Proteomes" id="UP000269708"/>
    </source>
</evidence>
<name>A0A3N4VF71_9GAMM</name>
<dbReference type="EMBL" id="RKQN01000002">
    <property type="protein sequence ID" value="RPE80155.1"/>
    <property type="molecule type" value="Genomic_DNA"/>
</dbReference>
<dbReference type="AlphaFoldDB" id="A0A3N4VF71"/>
<protein>
    <submittedName>
        <fullName evidence="1">Uncharacterized protein</fullName>
    </submittedName>
</protein>
<accession>A0A3N4VF71</accession>
<proteinExistence type="predicted"/>
<dbReference type="Proteomes" id="UP000269708">
    <property type="component" value="Unassembled WGS sequence"/>
</dbReference>
<dbReference type="RefSeq" id="WP_158635737.1">
    <property type="nucleotide sequence ID" value="NZ_RKQN01000002.1"/>
</dbReference>
<keyword evidence="2" id="KW-1185">Reference proteome</keyword>
<reference evidence="1 2" key="1">
    <citation type="submission" date="2018-11" db="EMBL/GenBank/DDBJ databases">
        <title>Genomic Encyclopedia of Type Strains, Phase IV (KMG-IV): sequencing the most valuable type-strain genomes for metagenomic binning, comparative biology and taxonomic classification.</title>
        <authorList>
            <person name="Goeker M."/>
        </authorList>
    </citation>
    <scope>NUCLEOTIDE SEQUENCE [LARGE SCALE GENOMIC DNA]</scope>
    <source>
        <strain evidence="1 2">DSM 25623</strain>
    </source>
</reference>
<dbReference type="OrthoDB" id="6004433at2"/>
<evidence type="ECO:0000313" key="1">
    <source>
        <dbReference type="EMBL" id="RPE80155.1"/>
    </source>
</evidence>
<sequence length="118" mass="12124">MKRLLPSLRLADALAGCGMAETLGEGFEHSQQVAKARGRAVGAKPSVGFNWRNGAPSDVTVAFDGIPHGRGTEEIGALSRAAIATRFKRKPRQAVISYALPGTPRPIAGDGGVGSSGA</sequence>
<comment type="caution">
    <text evidence="1">The sequence shown here is derived from an EMBL/GenBank/DDBJ whole genome shotgun (WGS) entry which is preliminary data.</text>
</comment>
<gene>
    <name evidence="1" type="ORF">EDC50_1987</name>
</gene>